<dbReference type="Proteomes" id="UP000054928">
    <property type="component" value="Unassembled WGS sequence"/>
</dbReference>
<dbReference type="InterPro" id="IPR041891">
    <property type="entry name" value="Alpha_CA_prokaryot-like"/>
</dbReference>
<accession>A0A0N7L6L5</accession>
<dbReference type="InterPro" id="IPR023561">
    <property type="entry name" value="Carbonic_anhydrase_a-class"/>
</dbReference>
<evidence type="ECO:0000256" key="1">
    <source>
        <dbReference type="ARBA" id="ARBA00010718"/>
    </source>
</evidence>
<dbReference type="CDD" id="cd03124">
    <property type="entry name" value="alpha_CA_prokaryotic_like"/>
    <property type="match status" value="1"/>
</dbReference>
<feature type="chain" id="PRO_5006015102" description="carbonic anhydrase" evidence="8">
    <location>
        <begin position="21"/>
        <end position="267"/>
    </location>
</feature>
<dbReference type="EC" id="4.2.1.1" evidence="2"/>
<keyword evidence="11" id="KW-1185">Reference proteome</keyword>
<dbReference type="SMART" id="SM01057">
    <property type="entry name" value="Carb_anhydrase"/>
    <property type="match status" value="1"/>
</dbReference>
<keyword evidence="5" id="KW-0456">Lyase</keyword>
<evidence type="ECO:0000256" key="8">
    <source>
        <dbReference type="SAM" id="SignalP"/>
    </source>
</evidence>
<dbReference type="RefSeq" id="XP_024580980.1">
    <property type="nucleotide sequence ID" value="XM_024730732.1"/>
</dbReference>
<evidence type="ECO:0000256" key="2">
    <source>
        <dbReference type="ARBA" id="ARBA00012925"/>
    </source>
</evidence>
<dbReference type="STRING" id="4781.A0A0N7L6L5"/>
<sequence length="267" mass="28648">MKIFVTVAATLAACAQTISADVSAGPTWGYHTRDANMIDSANWASEWDSCGGVRQSPIDIAISGMCGKGEAVPLKFGGSCSTYNLAEPHEPLEVDVVGGDCTVSVKDATYNMLQFHLHAPSEHTINGKALDASIHFVHASEDGDLLVVGILLEISAKSDPWLAPLLDALETVSSASQTDALTVELESYSKLIVDASQNSSVYNYPGSLTTPSCNETVDWWVVEKAVKISSIDFGRLHQDLVEYEITDNGNNARPAQPLNGRTVTRYN</sequence>
<keyword evidence="3" id="KW-0479">Metal-binding</keyword>
<comment type="catalytic activity">
    <reaction evidence="6">
        <text>hydrogencarbonate + H(+) = CO2 + H2O</text>
        <dbReference type="Rhea" id="RHEA:10748"/>
        <dbReference type="ChEBI" id="CHEBI:15377"/>
        <dbReference type="ChEBI" id="CHEBI:15378"/>
        <dbReference type="ChEBI" id="CHEBI:16526"/>
        <dbReference type="ChEBI" id="CHEBI:17544"/>
        <dbReference type="EC" id="4.2.1.1"/>
    </reaction>
</comment>
<comment type="similarity">
    <text evidence="1">Belongs to the alpha-carbonic anhydrase family.</text>
</comment>
<evidence type="ECO:0000256" key="6">
    <source>
        <dbReference type="ARBA" id="ARBA00048348"/>
    </source>
</evidence>
<proteinExistence type="inferred from homology"/>
<dbReference type="GO" id="GO:0004089">
    <property type="term" value="F:carbonate dehydratase activity"/>
    <property type="evidence" value="ECO:0007669"/>
    <property type="project" value="UniProtKB-EC"/>
</dbReference>
<dbReference type="InterPro" id="IPR036398">
    <property type="entry name" value="CA_dom_sf"/>
</dbReference>
<dbReference type="PANTHER" id="PTHR18952:SF265">
    <property type="entry name" value="CARBONIC ANHYDRASE"/>
    <property type="match status" value="1"/>
</dbReference>
<dbReference type="EMBL" id="CCYD01001204">
    <property type="protein sequence ID" value="CEG44611.1"/>
    <property type="molecule type" value="Genomic_DNA"/>
</dbReference>
<organism evidence="10 11">
    <name type="scientific">Plasmopara halstedii</name>
    <name type="common">Downy mildew of sunflower</name>
    <dbReference type="NCBI Taxonomy" id="4781"/>
    <lineage>
        <taxon>Eukaryota</taxon>
        <taxon>Sar</taxon>
        <taxon>Stramenopiles</taxon>
        <taxon>Oomycota</taxon>
        <taxon>Peronosporomycetes</taxon>
        <taxon>Peronosporales</taxon>
        <taxon>Peronosporaceae</taxon>
        <taxon>Plasmopara</taxon>
    </lineage>
</organism>
<name>A0A0N7L6L5_PLAHL</name>
<evidence type="ECO:0000259" key="9">
    <source>
        <dbReference type="PROSITE" id="PS51144"/>
    </source>
</evidence>
<protein>
    <recommendedName>
        <fullName evidence="2">carbonic anhydrase</fullName>
        <ecNumber evidence="2">4.2.1.1</ecNumber>
    </recommendedName>
</protein>
<reference evidence="11" key="1">
    <citation type="submission" date="2014-09" db="EMBL/GenBank/DDBJ databases">
        <authorList>
            <person name="Sharma Rahul"/>
            <person name="Thines Marco"/>
        </authorList>
    </citation>
    <scope>NUCLEOTIDE SEQUENCE [LARGE SCALE GENOMIC DNA]</scope>
</reference>
<keyword evidence="4" id="KW-0862">Zinc</keyword>
<dbReference type="SUPFAM" id="SSF51069">
    <property type="entry name" value="Carbonic anhydrase"/>
    <property type="match status" value="1"/>
</dbReference>
<evidence type="ECO:0000256" key="4">
    <source>
        <dbReference type="ARBA" id="ARBA00022833"/>
    </source>
</evidence>
<dbReference type="GeneID" id="36396013"/>
<dbReference type="InterPro" id="IPR001148">
    <property type="entry name" value="CA_dom"/>
</dbReference>
<dbReference type="OMA" id="AVEFHLH"/>
<dbReference type="OrthoDB" id="429145at2759"/>
<evidence type="ECO:0000313" key="10">
    <source>
        <dbReference type="EMBL" id="CEG44611.1"/>
    </source>
</evidence>
<dbReference type="PROSITE" id="PS51144">
    <property type="entry name" value="ALPHA_CA_2"/>
    <property type="match status" value="1"/>
</dbReference>
<keyword evidence="8" id="KW-0732">Signal</keyword>
<dbReference type="AlphaFoldDB" id="A0A0N7L6L5"/>
<feature type="region of interest" description="Disordered" evidence="7">
    <location>
        <begin position="248"/>
        <end position="267"/>
    </location>
</feature>
<dbReference type="Gene3D" id="3.10.200.10">
    <property type="entry name" value="Alpha carbonic anhydrase"/>
    <property type="match status" value="1"/>
</dbReference>
<feature type="signal peptide" evidence="8">
    <location>
        <begin position="1"/>
        <end position="20"/>
    </location>
</feature>
<evidence type="ECO:0000313" key="11">
    <source>
        <dbReference type="Proteomes" id="UP000054928"/>
    </source>
</evidence>
<feature type="domain" description="Alpha-carbonic anhydrase" evidence="9">
    <location>
        <begin position="26"/>
        <end position="267"/>
    </location>
</feature>
<evidence type="ECO:0000256" key="7">
    <source>
        <dbReference type="SAM" id="MobiDB-lite"/>
    </source>
</evidence>
<dbReference type="GO" id="GO:0008270">
    <property type="term" value="F:zinc ion binding"/>
    <property type="evidence" value="ECO:0007669"/>
    <property type="project" value="InterPro"/>
</dbReference>
<evidence type="ECO:0000256" key="3">
    <source>
        <dbReference type="ARBA" id="ARBA00022723"/>
    </source>
</evidence>
<evidence type="ECO:0000256" key="5">
    <source>
        <dbReference type="ARBA" id="ARBA00023239"/>
    </source>
</evidence>
<dbReference type="PANTHER" id="PTHR18952">
    <property type="entry name" value="CARBONIC ANHYDRASE"/>
    <property type="match status" value="1"/>
</dbReference>
<dbReference type="Pfam" id="PF00194">
    <property type="entry name" value="Carb_anhydrase"/>
    <property type="match status" value="1"/>
</dbReference>